<dbReference type="PROSITE" id="PS50949">
    <property type="entry name" value="HTH_GNTR"/>
    <property type="match status" value="1"/>
</dbReference>
<dbReference type="OrthoDB" id="9801546at2"/>
<feature type="domain" description="HTH gntR-type" evidence="4">
    <location>
        <begin position="15"/>
        <end position="83"/>
    </location>
</feature>
<dbReference type="EMBL" id="MCIA01000001">
    <property type="protein sequence ID" value="RKD35098.1"/>
    <property type="molecule type" value="Genomic_DNA"/>
</dbReference>
<evidence type="ECO:0000259" key="4">
    <source>
        <dbReference type="PROSITE" id="PS50949"/>
    </source>
</evidence>
<gene>
    <name evidence="5" type="ORF">BET01_01755</name>
</gene>
<dbReference type="SMART" id="SM00345">
    <property type="entry name" value="HTH_GNTR"/>
    <property type="match status" value="1"/>
</dbReference>
<dbReference type="AlphaFoldDB" id="A0A419TC91"/>
<dbReference type="SUPFAM" id="SSF46785">
    <property type="entry name" value="Winged helix' DNA-binding domain"/>
    <property type="match status" value="1"/>
</dbReference>
<accession>A0A419TC91</accession>
<evidence type="ECO:0000313" key="6">
    <source>
        <dbReference type="Proteomes" id="UP000284277"/>
    </source>
</evidence>
<dbReference type="GO" id="GO:0003677">
    <property type="term" value="F:DNA binding"/>
    <property type="evidence" value="ECO:0007669"/>
    <property type="project" value="UniProtKB-KW"/>
</dbReference>
<dbReference type="Gene3D" id="1.10.10.10">
    <property type="entry name" value="Winged helix-like DNA-binding domain superfamily/Winged helix DNA-binding domain"/>
    <property type="match status" value="1"/>
</dbReference>
<evidence type="ECO:0000256" key="3">
    <source>
        <dbReference type="ARBA" id="ARBA00023163"/>
    </source>
</evidence>
<dbReference type="InterPro" id="IPR036388">
    <property type="entry name" value="WH-like_DNA-bd_sf"/>
</dbReference>
<evidence type="ECO:0000256" key="2">
    <source>
        <dbReference type="ARBA" id="ARBA00023125"/>
    </source>
</evidence>
<comment type="caution">
    <text evidence="5">The sequence shown here is derived from an EMBL/GenBank/DDBJ whole genome shotgun (WGS) entry which is preliminary data.</text>
</comment>
<dbReference type="GO" id="GO:0003700">
    <property type="term" value="F:DNA-binding transcription factor activity"/>
    <property type="evidence" value="ECO:0007669"/>
    <property type="project" value="InterPro"/>
</dbReference>
<keyword evidence="2" id="KW-0238">DNA-binding</keyword>
<dbReference type="CDD" id="cd07377">
    <property type="entry name" value="WHTH_GntR"/>
    <property type="match status" value="1"/>
</dbReference>
<dbReference type="InterPro" id="IPR036390">
    <property type="entry name" value="WH_DNA-bd_sf"/>
</dbReference>
<organism evidence="5 6">
    <name type="scientific">Lacrimispora algidixylanolytica</name>
    <dbReference type="NCBI Taxonomy" id="94868"/>
    <lineage>
        <taxon>Bacteria</taxon>
        <taxon>Bacillati</taxon>
        <taxon>Bacillota</taxon>
        <taxon>Clostridia</taxon>
        <taxon>Lachnospirales</taxon>
        <taxon>Lachnospiraceae</taxon>
        <taxon>Lacrimispora</taxon>
    </lineage>
</organism>
<keyword evidence="3" id="KW-0804">Transcription</keyword>
<dbReference type="RefSeq" id="WP_120195037.1">
    <property type="nucleotide sequence ID" value="NZ_MCIA01000001.1"/>
</dbReference>
<dbReference type="Proteomes" id="UP000284277">
    <property type="component" value="Unassembled WGS sequence"/>
</dbReference>
<keyword evidence="6" id="KW-1185">Reference proteome</keyword>
<dbReference type="PANTHER" id="PTHR38445">
    <property type="entry name" value="HTH-TYPE TRANSCRIPTIONAL REPRESSOR YTRA"/>
    <property type="match status" value="1"/>
</dbReference>
<keyword evidence="1" id="KW-0805">Transcription regulation</keyword>
<evidence type="ECO:0000256" key="1">
    <source>
        <dbReference type="ARBA" id="ARBA00023015"/>
    </source>
</evidence>
<name>A0A419TC91_9FIRM</name>
<dbReference type="PANTHER" id="PTHR38445:SF7">
    <property type="entry name" value="GNTR-FAMILY TRANSCRIPTIONAL REGULATOR"/>
    <property type="match status" value="1"/>
</dbReference>
<reference evidence="5 6" key="1">
    <citation type="submission" date="2016-08" db="EMBL/GenBank/DDBJ databases">
        <title>A new outlook on sporulation: Clostridium algidixylanolyticum.</title>
        <authorList>
            <person name="Poppleton D.I."/>
            <person name="Gribaldo S."/>
        </authorList>
    </citation>
    <scope>NUCLEOTIDE SEQUENCE [LARGE SCALE GENOMIC DNA]</scope>
    <source>
        <strain evidence="5 6">SPL73</strain>
    </source>
</reference>
<protein>
    <recommendedName>
        <fullName evidence="4">HTH gntR-type domain-containing protein</fullName>
    </recommendedName>
</protein>
<dbReference type="Pfam" id="PF00392">
    <property type="entry name" value="GntR"/>
    <property type="match status" value="1"/>
</dbReference>
<sequence>MNKKLEIIINFKTSVPFYEQIVNQIKASILNRELDDGELLPSVRTLAKELEISILTVQKAFESLRQEGIIESVVGKGNYVKYDYIHKIEDEDIQSFESRIESIVREAKKRNLSENELINLVRLFYCD</sequence>
<dbReference type="InterPro" id="IPR000524">
    <property type="entry name" value="Tscrpt_reg_HTH_GntR"/>
</dbReference>
<proteinExistence type="predicted"/>
<evidence type="ECO:0000313" key="5">
    <source>
        <dbReference type="EMBL" id="RKD35098.1"/>
    </source>
</evidence>